<dbReference type="EMBL" id="PZJX01000050">
    <property type="protein sequence ID" value="PTE07392.1"/>
    <property type="molecule type" value="Genomic_DNA"/>
</dbReference>
<organism evidence="1 2">
    <name type="scientific">Mesorhizobium helmanticense</name>
    <dbReference type="NCBI Taxonomy" id="1776423"/>
    <lineage>
        <taxon>Bacteria</taxon>
        <taxon>Pseudomonadati</taxon>
        <taxon>Pseudomonadota</taxon>
        <taxon>Alphaproteobacteria</taxon>
        <taxon>Hyphomicrobiales</taxon>
        <taxon>Phyllobacteriaceae</taxon>
        <taxon>Mesorhizobium</taxon>
    </lineage>
</organism>
<keyword evidence="2" id="KW-1185">Reference proteome</keyword>
<accession>A0A2T4IP28</accession>
<name>A0A2T4IP28_9HYPH</name>
<proteinExistence type="predicted"/>
<gene>
    <name evidence="1" type="ORF">C9427_27215</name>
</gene>
<evidence type="ECO:0000313" key="1">
    <source>
        <dbReference type="EMBL" id="PTE07392.1"/>
    </source>
</evidence>
<sequence length="97" mass="11051">MAAAYREADAYKTGADPDNFVGLFNPQMREMPDGTRRLFGEDYSFCLRWLDLGGQIYADTKLRFRHIGMKEYSGCFADHLARKAPVAVRDDRGEPGR</sequence>
<comment type="caution">
    <text evidence="1">The sequence shown here is derived from an EMBL/GenBank/DDBJ whole genome shotgun (WGS) entry which is preliminary data.</text>
</comment>
<evidence type="ECO:0000313" key="2">
    <source>
        <dbReference type="Proteomes" id="UP000240259"/>
    </source>
</evidence>
<dbReference type="OrthoDB" id="561165at2"/>
<reference evidence="1 2" key="1">
    <citation type="submission" date="2018-03" db="EMBL/GenBank/DDBJ databases">
        <title>Genome sequence of the symbiotic type strain Mesorhizobium helmanticense CSLC115NT isolated from Lotus corniculatus nodules.</title>
        <authorList>
            <person name="Sannazzaro A.I."/>
            <person name="Torres Tejerizo G.A."/>
            <person name="Dip D."/>
            <person name="Caballero M."/>
            <person name="Pistorio M."/>
            <person name="Estrella M.J."/>
        </authorList>
    </citation>
    <scope>NUCLEOTIDE SEQUENCE [LARGE SCALE GENOMIC DNA]</scope>
    <source>
        <strain evidence="1 2">CSLC115N</strain>
    </source>
</reference>
<protein>
    <submittedName>
        <fullName evidence="1">Uncharacterized protein</fullName>
    </submittedName>
</protein>
<dbReference type="AlphaFoldDB" id="A0A2T4IP28"/>
<dbReference type="Proteomes" id="UP000240259">
    <property type="component" value="Unassembled WGS sequence"/>
</dbReference>
<dbReference type="RefSeq" id="WP_107652134.1">
    <property type="nucleotide sequence ID" value="NZ_PZJX01000050.1"/>
</dbReference>